<gene>
    <name evidence="1" type="ORF">EAH80_20720</name>
</gene>
<dbReference type="RefSeq" id="WP_140695050.1">
    <property type="nucleotide sequence ID" value="NZ_RCZG01000009.1"/>
</dbReference>
<name>A0A502E5L2_9MYCO</name>
<proteinExistence type="predicted"/>
<keyword evidence="2" id="KW-1185">Reference proteome</keyword>
<keyword evidence="1" id="KW-0436">Ligase</keyword>
<protein>
    <submittedName>
        <fullName evidence="1">2'-5' RNA ligase family protein</fullName>
    </submittedName>
</protein>
<dbReference type="AlphaFoldDB" id="A0A502E5L2"/>
<dbReference type="Pfam" id="PF13563">
    <property type="entry name" value="2_5_RNA_ligase2"/>
    <property type="match status" value="1"/>
</dbReference>
<comment type="caution">
    <text evidence="1">The sequence shown here is derived from an EMBL/GenBank/DDBJ whole genome shotgun (WGS) entry which is preliminary data.</text>
</comment>
<dbReference type="OrthoDB" id="3397424at2"/>
<organism evidence="1 2">
    <name type="scientific">Mycolicibacterium hodleri</name>
    <dbReference type="NCBI Taxonomy" id="49897"/>
    <lineage>
        <taxon>Bacteria</taxon>
        <taxon>Bacillati</taxon>
        <taxon>Actinomycetota</taxon>
        <taxon>Actinomycetes</taxon>
        <taxon>Mycobacteriales</taxon>
        <taxon>Mycobacteriaceae</taxon>
        <taxon>Mycolicibacterium</taxon>
    </lineage>
</organism>
<accession>A0A502E5L2</accession>
<sequence>MAHSVELLFDENTDAAIRRQWSALADAGLPSQANHTSPSNRPHVTLSVAQRIDSAVDATLREPGRQLPLDCLIGAPLIFGRKSVTLARLIVPTAELLRLHRSVDSICAPHLPSAPFAHARPGHWSPHVTLARRLAPADLAAALEAIDADDIPGTFAGLRRWDGDARVDTVIA</sequence>
<dbReference type="Proteomes" id="UP000320095">
    <property type="component" value="Unassembled WGS sequence"/>
</dbReference>
<evidence type="ECO:0000313" key="2">
    <source>
        <dbReference type="Proteomes" id="UP000320095"/>
    </source>
</evidence>
<dbReference type="Gene3D" id="3.90.1140.10">
    <property type="entry name" value="Cyclic phosphodiesterase"/>
    <property type="match status" value="1"/>
</dbReference>
<reference evidence="1 2" key="1">
    <citation type="journal article" date="2019" name="Environ. Microbiol.">
        <title>Species interactions and distinct microbial communities in high Arctic permafrost affected cryosols are associated with the CH4 and CO2 gas fluxes.</title>
        <authorList>
            <person name="Altshuler I."/>
            <person name="Hamel J."/>
            <person name="Turney S."/>
            <person name="Magnuson E."/>
            <person name="Levesque R."/>
            <person name="Greer C."/>
            <person name="Whyte L.G."/>
        </authorList>
    </citation>
    <scope>NUCLEOTIDE SEQUENCE [LARGE SCALE GENOMIC DNA]</scope>
    <source>
        <strain evidence="1 2">S5.20</strain>
    </source>
</reference>
<dbReference type="InterPro" id="IPR009097">
    <property type="entry name" value="Cyclic_Pdiesterase"/>
</dbReference>
<dbReference type="EMBL" id="RCZG01000009">
    <property type="protein sequence ID" value="TPG32239.1"/>
    <property type="molecule type" value="Genomic_DNA"/>
</dbReference>
<dbReference type="SUPFAM" id="SSF55144">
    <property type="entry name" value="LigT-like"/>
    <property type="match status" value="1"/>
</dbReference>
<dbReference type="GO" id="GO:0016874">
    <property type="term" value="F:ligase activity"/>
    <property type="evidence" value="ECO:0007669"/>
    <property type="project" value="UniProtKB-KW"/>
</dbReference>
<evidence type="ECO:0000313" key="1">
    <source>
        <dbReference type="EMBL" id="TPG32239.1"/>
    </source>
</evidence>